<feature type="compositionally biased region" description="Polar residues" evidence="6">
    <location>
        <begin position="1429"/>
        <end position="1447"/>
    </location>
</feature>
<evidence type="ECO:0000259" key="7">
    <source>
        <dbReference type="PROSITE" id="PS50011"/>
    </source>
</evidence>
<feature type="compositionally biased region" description="Low complexity" evidence="6">
    <location>
        <begin position="1245"/>
        <end position="1262"/>
    </location>
</feature>
<dbReference type="GO" id="GO:0030515">
    <property type="term" value="F:snoRNA binding"/>
    <property type="evidence" value="ECO:0007669"/>
    <property type="project" value="InterPro"/>
</dbReference>
<dbReference type="SMART" id="SM00386">
    <property type="entry name" value="HAT"/>
    <property type="match status" value="3"/>
</dbReference>
<feature type="compositionally biased region" description="Polar residues" evidence="6">
    <location>
        <begin position="879"/>
        <end position="903"/>
    </location>
</feature>
<dbReference type="PANTHER" id="PTHR23271:SF1">
    <property type="entry name" value="U3 SMALL NUCLEOLAR RNA-ASSOCIATED PROTEIN 6 HOMOLOG"/>
    <property type="match status" value="1"/>
</dbReference>
<comment type="caution">
    <text evidence="8">The sequence shown here is derived from an EMBL/GenBank/DDBJ whole genome shotgun (WGS) entry which is preliminary data.</text>
</comment>
<feature type="compositionally biased region" description="Polar residues" evidence="6">
    <location>
        <begin position="1106"/>
        <end position="1117"/>
    </location>
</feature>
<dbReference type="SUPFAM" id="SSF56112">
    <property type="entry name" value="Protein kinase-like (PK-like)"/>
    <property type="match status" value="1"/>
</dbReference>
<dbReference type="InterPro" id="IPR011990">
    <property type="entry name" value="TPR-like_helical_dom_sf"/>
</dbReference>
<dbReference type="InterPro" id="IPR011009">
    <property type="entry name" value="Kinase-like_dom_sf"/>
</dbReference>
<feature type="compositionally biased region" description="Basic residues" evidence="6">
    <location>
        <begin position="1554"/>
        <end position="1563"/>
    </location>
</feature>
<evidence type="ECO:0000313" key="9">
    <source>
        <dbReference type="Proteomes" id="UP000290288"/>
    </source>
</evidence>
<dbReference type="Gene3D" id="1.25.40.10">
    <property type="entry name" value="Tetratricopeptide repeat domain"/>
    <property type="match status" value="1"/>
</dbReference>
<dbReference type="GO" id="GO:0034388">
    <property type="term" value="C:Pwp2p-containing subcomplex of 90S preribosome"/>
    <property type="evidence" value="ECO:0007669"/>
    <property type="project" value="TreeGrafter"/>
</dbReference>
<feature type="region of interest" description="Disordered" evidence="6">
    <location>
        <begin position="652"/>
        <end position="683"/>
    </location>
</feature>
<gene>
    <name evidence="8" type="ORF">EST38_g2515</name>
</gene>
<accession>A0A4V1Q4U8</accession>
<reference evidence="8 9" key="1">
    <citation type="submission" date="2019-01" db="EMBL/GenBank/DDBJ databases">
        <title>Draft genome sequence of Psathyrella aberdarensis IHI B618.</title>
        <authorList>
            <person name="Buettner E."/>
            <person name="Kellner H."/>
        </authorList>
    </citation>
    <scope>NUCLEOTIDE SEQUENCE [LARGE SCALE GENOMIC DNA]</scope>
    <source>
        <strain evidence="8 9">IHI B618</strain>
    </source>
</reference>
<dbReference type="InterPro" id="IPR008271">
    <property type="entry name" value="Ser/Thr_kinase_AS"/>
</dbReference>
<dbReference type="PANTHER" id="PTHR23271">
    <property type="entry name" value="HEPATOCELLULAR CARCINOMA-ASSOCIATED ANTIGEN 66"/>
    <property type="match status" value="1"/>
</dbReference>
<dbReference type="SUPFAM" id="SSF48452">
    <property type="entry name" value="TPR-like"/>
    <property type="match status" value="1"/>
</dbReference>
<feature type="region of interest" description="Disordered" evidence="6">
    <location>
        <begin position="878"/>
        <end position="903"/>
    </location>
</feature>
<comment type="subcellular location">
    <subcellularLocation>
        <location evidence="1">Nucleus</location>
        <location evidence="1">Nucleolus</location>
    </subcellularLocation>
</comment>
<feature type="region of interest" description="Disordered" evidence="6">
    <location>
        <begin position="1533"/>
        <end position="1617"/>
    </location>
</feature>
<dbReference type="Proteomes" id="UP000290288">
    <property type="component" value="Unassembled WGS sequence"/>
</dbReference>
<keyword evidence="3" id="KW-0698">rRNA processing</keyword>
<dbReference type="SMART" id="SM00220">
    <property type="entry name" value="S_TKc"/>
    <property type="match status" value="1"/>
</dbReference>
<dbReference type="Pfam" id="PF08640">
    <property type="entry name" value="U3_assoc_6"/>
    <property type="match status" value="1"/>
</dbReference>
<dbReference type="InterPro" id="IPR000719">
    <property type="entry name" value="Prot_kinase_dom"/>
</dbReference>
<feature type="compositionally biased region" description="Low complexity" evidence="6">
    <location>
        <begin position="1474"/>
        <end position="1508"/>
    </location>
</feature>
<evidence type="ECO:0000313" key="8">
    <source>
        <dbReference type="EMBL" id="RXW23338.1"/>
    </source>
</evidence>
<feature type="compositionally biased region" description="Polar residues" evidence="6">
    <location>
        <begin position="1589"/>
        <end position="1599"/>
    </location>
</feature>
<evidence type="ECO:0000256" key="5">
    <source>
        <dbReference type="ARBA" id="ARBA00023242"/>
    </source>
</evidence>
<evidence type="ECO:0000256" key="3">
    <source>
        <dbReference type="ARBA" id="ARBA00022552"/>
    </source>
</evidence>
<dbReference type="Gene3D" id="3.30.200.20">
    <property type="entry name" value="Phosphorylase Kinase, domain 1"/>
    <property type="match status" value="1"/>
</dbReference>
<feature type="compositionally biased region" description="Pro residues" evidence="6">
    <location>
        <begin position="1330"/>
        <end position="1342"/>
    </location>
</feature>
<feature type="region of interest" description="Disordered" evidence="6">
    <location>
        <begin position="209"/>
        <end position="234"/>
    </location>
</feature>
<keyword evidence="4" id="KW-0677">Repeat</keyword>
<dbReference type="InterPro" id="IPR003107">
    <property type="entry name" value="HAT"/>
</dbReference>
<feature type="compositionally biased region" description="Basic residues" evidence="6">
    <location>
        <begin position="1197"/>
        <end position="1208"/>
    </location>
</feature>
<dbReference type="EMBL" id="SDEE01000044">
    <property type="protein sequence ID" value="RXW23338.1"/>
    <property type="molecule type" value="Genomic_DNA"/>
</dbReference>
<keyword evidence="9" id="KW-1185">Reference proteome</keyword>
<feature type="compositionally biased region" description="Low complexity" evidence="6">
    <location>
        <begin position="1448"/>
        <end position="1466"/>
    </location>
</feature>
<dbReference type="OrthoDB" id="28112at2759"/>
<protein>
    <recommendedName>
        <fullName evidence="7">Protein kinase domain-containing protein</fullName>
    </recommendedName>
</protein>
<dbReference type="GO" id="GO:0004672">
    <property type="term" value="F:protein kinase activity"/>
    <property type="evidence" value="ECO:0007669"/>
    <property type="project" value="InterPro"/>
</dbReference>
<dbReference type="Gene3D" id="1.10.510.10">
    <property type="entry name" value="Transferase(Phosphotransferase) domain 1"/>
    <property type="match status" value="1"/>
</dbReference>
<organism evidence="8 9">
    <name type="scientific">Candolleomyces aberdarensis</name>
    <dbReference type="NCBI Taxonomy" id="2316362"/>
    <lineage>
        <taxon>Eukaryota</taxon>
        <taxon>Fungi</taxon>
        <taxon>Dikarya</taxon>
        <taxon>Basidiomycota</taxon>
        <taxon>Agaricomycotina</taxon>
        <taxon>Agaricomycetes</taxon>
        <taxon>Agaricomycetidae</taxon>
        <taxon>Agaricales</taxon>
        <taxon>Agaricineae</taxon>
        <taxon>Psathyrellaceae</taxon>
        <taxon>Candolleomyces</taxon>
    </lineage>
</organism>
<dbReference type="STRING" id="2316362.A0A4V1Q4U8"/>
<dbReference type="Pfam" id="PF00069">
    <property type="entry name" value="Pkinase"/>
    <property type="match status" value="1"/>
</dbReference>
<feature type="compositionally biased region" description="Polar residues" evidence="6">
    <location>
        <begin position="1397"/>
        <end position="1416"/>
    </location>
</feature>
<feature type="compositionally biased region" description="Low complexity" evidence="6">
    <location>
        <begin position="1135"/>
        <end position="1146"/>
    </location>
</feature>
<evidence type="ECO:0000256" key="1">
    <source>
        <dbReference type="ARBA" id="ARBA00004604"/>
    </source>
</evidence>
<evidence type="ECO:0000256" key="6">
    <source>
        <dbReference type="SAM" id="MobiDB-lite"/>
    </source>
</evidence>
<name>A0A4V1Q4U8_9AGAR</name>
<proteinExistence type="inferred from homology"/>
<dbReference type="InterPro" id="IPR013949">
    <property type="entry name" value="Utp6"/>
</dbReference>
<comment type="similarity">
    <text evidence="2">Belongs to the UTP6 family.</text>
</comment>
<dbReference type="InterPro" id="IPR055347">
    <property type="entry name" value="UTP6_N"/>
</dbReference>
<feature type="region of interest" description="Disordered" evidence="6">
    <location>
        <begin position="1104"/>
        <end position="1516"/>
    </location>
</feature>
<feature type="domain" description="Protein kinase" evidence="7">
    <location>
        <begin position="751"/>
        <end position="1098"/>
    </location>
</feature>
<keyword evidence="5" id="KW-0539">Nucleus</keyword>
<feature type="compositionally biased region" description="Basic and acidic residues" evidence="6">
    <location>
        <begin position="1600"/>
        <end position="1609"/>
    </location>
</feature>
<dbReference type="PROSITE" id="PS50011">
    <property type="entry name" value="PROTEIN_KINASE_DOM"/>
    <property type="match status" value="1"/>
</dbReference>
<dbReference type="GO" id="GO:0000462">
    <property type="term" value="P:maturation of SSU-rRNA from tricistronic rRNA transcript (SSU-rRNA, 5.8S rRNA, LSU-rRNA)"/>
    <property type="evidence" value="ECO:0007669"/>
    <property type="project" value="InterPro"/>
</dbReference>
<sequence>MERVQYQQEQMLPELKDLVEKNLFTQKEIRQIVKQRTAFETALVRRVAKKADFIRYISYEMDLERLRKLRVKRMDLPKGPATVSDYAFVRRQFHIFERALKRFKSDVALWIQYIQVAKREGARTLVGRVTARALQLHPNNPTFYILAASHELDNSSPSAARALLQRGIRVNPDSIDMWKEYVKMELGFMESLRRRWDVLGIKVEGESAGKGKQKVTEEDPSRFLTDEDSDEPAPTYESLEIDIPIEGDVDDGADARQQILEGAIVISVIASAAQALPKIELFEALKTVISDYPCPTGIQAALLDTLHDVLAKTLPRDPKGMEMRAYRYLKSPVTAVGFVEELRSANEVLLRIIGDGSEEALLEVYANFGERWCEKAEDDHLKAYLISSLQGLIQKRARSPALLAAHIKALMAAGGAAEAPAKLLKTAARYTSLVPESSRVWLARLAAEKAVGTGAGAREAWAEARKLARGSEEELVRVWTWGIEDEASPRGKKRVHEASGTDLVRRTDAIRAQLQELLRESMQAALHRVHEVLLENYVTVLAEANDVPEAGRTSDQGRGWSSWKETVGHVGSHCLTSGPFWGRVFERVAKMEATDAGGKEQHPVQLALLSQNHIPHDNVQFNAVRFQKDPYAHRQGPQSRLPSPVVPLSISTALVPSPSPSTPSTASAKHPRSPYISSRQLSSPVPFVPAQNAPAHPSALSQCASFGGSPTLEDVLAPGDVVGEGEYLQNEIVRLVNSNPLADDSPPASEFEVVRRLGTGSYAVVYLVQEVLSRPQPSEDGHSMVGSMELDGKFSRHPQTIYGREFAIKLLSKANLDEDALEAQMSEVTIHQSLRPHPNIVTLYRTLETSSFLLLLLEYVPGEDLFYFLEQARDHYDSDSNVNSSDPISASRTPPTPSLLSNLHPSQLLSRTRLRLIASMFAQMCDAVAACHAQNVFHRDIKPENFIVTDGWATLPDGRHERKVIVKLTDFGLSTTDVESSDVDCGSAPYMSYECRNNVAPTYRPRAADVWSLGIVLINMLYHYNPWTDTAEGACSSFDLYLRDPVNFFIHRFTGMTRNVAEFLAHNVFCILDDSEGDDSQRISATEFGSWIKNLPMLLGGHGMQRTLSSSSTQGHPINSIPISHRPSSRNPSVAAAMRTPAMATRSLSRAPSLGPAYEREERSELSIVYDNEDDKEGQEAIDPSQEDSASRSTSTTKRRKRGARKGKGSNATSPATPQDDTLVTLADASQSLARELSKHSKAPSVKSTGTKSTTSSRRQQSFEPVSMYAMPTPLLNPPRTVSQSTSTASPAPSSAPVPVPTKKPSRWKLSFGKANASTLTANMASPEEPTQPPPPPAPEPSQPAASTVNNVTNLIMGLNAPPPPPPAVPPAGPPFKLEDGSSTWGRGRRTRDDSPGQHSNRSAGRSLASRSQTNLDRFPDRRSDRAISPNSTRSGRPVASSASSMVSTNWRSSMSTTSSAGTSTSAFTRYSNSSMRSVSTTATSVSAASWRTSVKQPSISSNSSSYSATGGYPTIPKNIKIITGTPWELGEVPRQQYCSPPTGDIFGSPPPPRKQRTRKHKDTKLDTITERPPFSAPKSPEHLRKDAMTSTTDLASSESPKEEGEGGHVKKVQKGQINALAKMLSALRR</sequence>
<feature type="compositionally biased region" description="Pro residues" evidence="6">
    <location>
        <begin position="1361"/>
        <end position="1374"/>
    </location>
</feature>
<feature type="compositionally biased region" description="Basic and acidic residues" evidence="6">
    <location>
        <begin position="209"/>
        <end position="225"/>
    </location>
</feature>
<evidence type="ECO:0000256" key="4">
    <source>
        <dbReference type="ARBA" id="ARBA00022737"/>
    </source>
</evidence>
<dbReference type="GO" id="GO:0032040">
    <property type="term" value="C:small-subunit processome"/>
    <property type="evidence" value="ECO:0007669"/>
    <property type="project" value="TreeGrafter"/>
</dbReference>
<dbReference type="PROSITE" id="PS00108">
    <property type="entry name" value="PROTEIN_KINASE_ST"/>
    <property type="match status" value="1"/>
</dbReference>
<feature type="compositionally biased region" description="Low complexity" evidence="6">
    <location>
        <begin position="652"/>
        <end position="668"/>
    </location>
</feature>
<feature type="compositionally biased region" description="Polar residues" evidence="6">
    <location>
        <begin position="1211"/>
        <end position="1233"/>
    </location>
</feature>
<dbReference type="GO" id="GO:0005524">
    <property type="term" value="F:ATP binding"/>
    <property type="evidence" value="ECO:0007669"/>
    <property type="project" value="InterPro"/>
</dbReference>
<evidence type="ECO:0000256" key="2">
    <source>
        <dbReference type="ARBA" id="ARBA00010734"/>
    </source>
</evidence>